<dbReference type="AlphaFoldDB" id="A0A5J9WMR1"/>
<proteinExistence type="predicted"/>
<sequence length="239" mass="26454">MVHGWNITYFRRFYIDSAEEDEASSGNIGMSKFRVVCQHNMGQGMHIMMFDPNDGSDTSSTVWKEKDVGSIIEAGVSGLHELGPAAGSWYFCDDDRSNMLIVLDGRTGELSTSVLPASENWEIGGSCDFCVTEGRDGKPCVCNVVDGTMKVFVMRDNGECALEKTLLLGETIPGLVCMWLYRPVSILTRGPGFIILLLQAFGKWIVSVDLETVEVAPGVDYMRPMVYPFELPWPQRLCG</sequence>
<name>A0A5J9WMR1_9POAL</name>
<dbReference type="Proteomes" id="UP000324897">
    <property type="component" value="Chromosome 6"/>
</dbReference>
<evidence type="ECO:0000313" key="2">
    <source>
        <dbReference type="Proteomes" id="UP000324897"/>
    </source>
</evidence>
<dbReference type="Gramene" id="TVU49469">
    <property type="protein sequence ID" value="TVU49469"/>
    <property type="gene ID" value="EJB05_00782"/>
</dbReference>
<keyword evidence="2" id="KW-1185">Reference proteome</keyword>
<evidence type="ECO:0000313" key="1">
    <source>
        <dbReference type="EMBL" id="TVU49469.1"/>
    </source>
</evidence>
<dbReference type="PANTHER" id="PTHR33207">
    <property type="entry name" value="F-BOX DOMAIN CONTAINING PROTEIN-RELATED"/>
    <property type="match status" value="1"/>
</dbReference>
<gene>
    <name evidence="1" type="ORF">EJB05_00782</name>
</gene>
<protein>
    <recommendedName>
        <fullName evidence="3">DUF1618 domain-containing protein</fullName>
    </recommendedName>
</protein>
<feature type="non-terminal residue" evidence="1">
    <location>
        <position position="1"/>
    </location>
</feature>
<comment type="caution">
    <text evidence="1">The sequence shown here is derived from an EMBL/GenBank/DDBJ whole genome shotgun (WGS) entry which is preliminary data.</text>
</comment>
<reference evidence="1 2" key="1">
    <citation type="journal article" date="2019" name="Sci. Rep.">
        <title>A high-quality genome of Eragrostis curvula grass provides insights into Poaceae evolution and supports new strategies to enhance forage quality.</title>
        <authorList>
            <person name="Carballo J."/>
            <person name="Santos B.A.C.M."/>
            <person name="Zappacosta D."/>
            <person name="Garbus I."/>
            <person name="Selva J.P."/>
            <person name="Gallo C.A."/>
            <person name="Diaz A."/>
            <person name="Albertini E."/>
            <person name="Caccamo M."/>
            <person name="Echenique V."/>
        </authorList>
    </citation>
    <scope>NUCLEOTIDE SEQUENCE [LARGE SCALE GENOMIC DNA]</scope>
    <source>
        <strain evidence="2">cv. Victoria</strain>
        <tissue evidence="1">Leaf</tissue>
    </source>
</reference>
<organism evidence="1 2">
    <name type="scientific">Eragrostis curvula</name>
    <name type="common">weeping love grass</name>
    <dbReference type="NCBI Taxonomy" id="38414"/>
    <lineage>
        <taxon>Eukaryota</taxon>
        <taxon>Viridiplantae</taxon>
        <taxon>Streptophyta</taxon>
        <taxon>Embryophyta</taxon>
        <taxon>Tracheophyta</taxon>
        <taxon>Spermatophyta</taxon>
        <taxon>Magnoliopsida</taxon>
        <taxon>Liliopsida</taxon>
        <taxon>Poales</taxon>
        <taxon>Poaceae</taxon>
        <taxon>PACMAD clade</taxon>
        <taxon>Chloridoideae</taxon>
        <taxon>Eragrostideae</taxon>
        <taxon>Eragrostidinae</taxon>
        <taxon>Eragrostis</taxon>
    </lineage>
</organism>
<evidence type="ECO:0008006" key="3">
    <source>
        <dbReference type="Google" id="ProtNLM"/>
    </source>
</evidence>
<dbReference type="EMBL" id="RWGY01000002">
    <property type="protein sequence ID" value="TVU49469.1"/>
    <property type="molecule type" value="Genomic_DNA"/>
</dbReference>
<accession>A0A5J9WMR1</accession>